<accession>A0AAQ4NRY5</accession>
<dbReference type="Pfam" id="PF04706">
    <property type="entry name" value="Dickkopf_N"/>
    <property type="match status" value="1"/>
</dbReference>
<reference evidence="13" key="2">
    <citation type="submission" date="2025-08" db="UniProtKB">
        <authorList>
            <consortium name="Ensembl"/>
        </authorList>
    </citation>
    <scope>IDENTIFICATION</scope>
</reference>
<sequence>MHFTSAHRFLAVYLTLFGYLGDVYAGAVLVNSNAIKNLPGTSAGKGAETVSPTPRTSPPGSLGHKLPADTLQSGVCTDDEDCDGDEFCNDARGACLPCRKSRKRCARDSMCCAGNRCSNGKPRHPIRNIKRHSYQTKLSMILIRLGKFACIHNVCLANDFNFVSSIDPNNMYLFFNLSIGVCQANDIDGTDASIITGGNKHNKTMEHHAKKPPTSHSNQLHAAKGQEGDTCLRSADCSEGLCCARHFWSRICKPVLTEGQVCTRHRRKGTHGLELFQRCDCGDGLACRPEKGEQDHSVSRTAARNLHTCQRR</sequence>
<evidence type="ECO:0000259" key="12">
    <source>
        <dbReference type="Pfam" id="PF21481"/>
    </source>
</evidence>
<dbReference type="InterPro" id="IPR039863">
    <property type="entry name" value="DKK1-4"/>
</dbReference>
<dbReference type="Pfam" id="PF21481">
    <property type="entry name" value="DIKK1-2-4_C-subdom1"/>
    <property type="match status" value="1"/>
</dbReference>
<keyword evidence="14" id="KW-1185">Reference proteome</keyword>
<dbReference type="PANTHER" id="PTHR12113">
    <property type="entry name" value="DICKKOPF3-LIKE 3"/>
    <property type="match status" value="1"/>
</dbReference>
<feature type="signal peptide" evidence="9">
    <location>
        <begin position="1"/>
        <end position="25"/>
    </location>
</feature>
<keyword evidence="5" id="KW-0879">Wnt signaling pathway</keyword>
<comment type="subcellular location">
    <subcellularLocation>
        <location evidence="1">Secreted</location>
    </subcellularLocation>
</comment>
<dbReference type="FunFam" id="2.10.80.10:FF:000001">
    <property type="entry name" value="Dickkopf WNT-signaling pathway inhibitor 2"/>
    <property type="match status" value="1"/>
</dbReference>
<name>A0AAQ4NRY5_GASAC</name>
<evidence type="ECO:0000256" key="7">
    <source>
        <dbReference type="ARBA" id="ARBA00023157"/>
    </source>
</evidence>
<feature type="region of interest" description="Disordered" evidence="8">
    <location>
        <begin position="202"/>
        <end position="222"/>
    </location>
</feature>
<reference evidence="13 14" key="1">
    <citation type="journal article" date="2021" name="G3 (Bethesda)">
        <title>Improved contiguity of the threespine stickleback genome using long-read sequencing.</title>
        <authorList>
            <person name="Nath S."/>
            <person name="Shaw D.E."/>
            <person name="White M.A."/>
        </authorList>
    </citation>
    <scope>NUCLEOTIDE SEQUENCE [LARGE SCALE GENOMIC DNA]</scope>
    <source>
        <strain evidence="13 14">Lake Benthic</strain>
    </source>
</reference>
<dbReference type="GO" id="GO:0039706">
    <property type="term" value="F:co-receptor binding"/>
    <property type="evidence" value="ECO:0007669"/>
    <property type="project" value="TreeGrafter"/>
</dbReference>
<feature type="chain" id="PRO_5042874494" description="Dickkopf WNT signaling pathway inhibitor 1a" evidence="9">
    <location>
        <begin position="26"/>
        <end position="312"/>
    </location>
</feature>
<feature type="domain" description="Dickkopf-related protein 1/2/4 C-terminal subdomain 1" evidence="12">
    <location>
        <begin position="227"/>
        <end position="256"/>
    </location>
</feature>
<dbReference type="GeneTree" id="ENSGT00940000165723"/>
<evidence type="ECO:0000256" key="9">
    <source>
        <dbReference type="SAM" id="SignalP"/>
    </source>
</evidence>
<dbReference type="AlphaFoldDB" id="A0AAQ4NRY5"/>
<dbReference type="CDD" id="cd23272">
    <property type="entry name" value="Dkk1_Cys2"/>
    <property type="match status" value="1"/>
</dbReference>
<dbReference type="Pfam" id="PF21479">
    <property type="entry name" value="DIKK1-2-4_C-subdom2"/>
    <property type="match status" value="1"/>
</dbReference>
<dbReference type="GO" id="GO:0005615">
    <property type="term" value="C:extracellular space"/>
    <property type="evidence" value="ECO:0007669"/>
    <property type="project" value="TreeGrafter"/>
</dbReference>
<dbReference type="InterPro" id="IPR048500">
    <property type="entry name" value="DIKK1/2/4_C-subdom1"/>
</dbReference>
<evidence type="ECO:0000256" key="3">
    <source>
        <dbReference type="ARBA" id="ARBA00022473"/>
    </source>
</evidence>
<evidence type="ECO:0000256" key="5">
    <source>
        <dbReference type="ARBA" id="ARBA00022687"/>
    </source>
</evidence>
<evidence type="ECO:0000256" key="2">
    <source>
        <dbReference type="ARBA" id="ARBA00010842"/>
    </source>
</evidence>
<dbReference type="Ensembl" id="ENSGACT00000055546.1">
    <property type="protein sequence ID" value="ENSGACP00000029435.1"/>
    <property type="gene ID" value="ENSGACG00000009143.2"/>
</dbReference>
<keyword evidence="4" id="KW-0964">Secreted</keyword>
<evidence type="ECO:0000256" key="6">
    <source>
        <dbReference type="ARBA" id="ARBA00022729"/>
    </source>
</evidence>
<evidence type="ECO:0000256" key="8">
    <source>
        <dbReference type="SAM" id="MobiDB-lite"/>
    </source>
</evidence>
<evidence type="ECO:0000256" key="1">
    <source>
        <dbReference type="ARBA" id="ARBA00004613"/>
    </source>
</evidence>
<feature type="domain" description="Dickkopf-related protein 1/2/4 C-terminal subdomain 2" evidence="11">
    <location>
        <begin position="259"/>
        <end position="312"/>
    </location>
</feature>
<evidence type="ECO:0000259" key="11">
    <source>
        <dbReference type="Pfam" id="PF21479"/>
    </source>
</evidence>
<proteinExistence type="inferred from homology"/>
<keyword evidence="3" id="KW-0217">Developmental protein</keyword>
<dbReference type="GO" id="GO:0048019">
    <property type="term" value="F:receptor antagonist activity"/>
    <property type="evidence" value="ECO:0007669"/>
    <property type="project" value="TreeGrafter"/>
</dbReference>
<dbReference type="GO" id="GO:0090090">
    <property type="term" value="P:negative regulation of canonical Wnt signaling pathway"/>
    <property type="evidence" value="ECO:0007669"/>
    <property type="project" value="TreeGrafter"/>
</dbReference>
<dbReference type="Gene3D" id="2.10.80.10">
    <property type="entry name" value="Lipase, subunit A"/>
    <property type="match status" value="1"/>
</dbReference>
<dbReference type="PANTHER" id="PTHR12113:SF11">
    <property type="entry name" value="DICKKOPF-RELATED PROTEIN 1"/>
    <property type="match status" value="1"/>
</dbReference>
<evidence type="ECO:0000259" key="10">
    <source>
        <dbReference type="Pfam" id="PF04706"/>
    </source>
</evidence>
<keyword evidence="7" id="KW-1015">Disulfide bond</keyword>
<dbReference type="GO" id="GO:0016055">
    <property type="term" value="P:Wnt signaling pathway"/>
    <property type="evidence" value="ECO:0007669"/>
    <property type="project" value="UniProtKB-KW"/>
</dbReference>
<evidence type="ECO:0000313" key="14">
    <source>
        <dbReference type="Proteomes" id="UP000007635"/>
    </source>
</evidence>
<dbReference type="Proteomes" id="UP000007635">
    <property type="component" value="Chromosome VI"/>
</dbReference>
<reference evidence="13" key="3">
    <citation type="submission" date="2025-09" db="UniProtKB">
        <authorList>
            <consortium name="Ensembl"/>
        </authorList>
    </citation>
    <scope>IDENTIFICATION</scope>
</reference>
<dbReference type="InterPro" id="IPR006796">
    <property type="entry name" value="Dickkopf_N"/>
</dbReference>
<evidence type="ECO:0008006" key="15">
    <source>
        <dbReference type="Google" id="ProtNLM"/>
    </source>
</evidence>
<evidence type="ECO:0000313" key="13">
    <source>
        <dbReference type="Ensembl" id="ENSGACP00000029435.1"/>
    </source>
</evidence>
<evidence type="ECO:0000256" key="4">
    <source>
        <dbReference type="ARBA" id="ARBA00022525"/>
    </source>
</evidence>
<dbReference type="InterPro" id="IPR048499">
    <property type="entry name" value="DIKK1/2/4_C-subdom2"/>
</dbReference>
<comment type="similarity">
    <text evidence="2">Belongs to the dickkopf family.</text>
</comment>
<dbReference type="InterPro" id="IPR047304">
    <property type="entry name" value="Dkk1_Cys2"/>
</dbReference>
<protein>
    <recommendedName>
        <fullName evidence="15">Dickkopf WNT signaling pathway inhibitor 1a</fullName>
    </recommendedName>
</protein>
<feature type="region of interest" description="Disordered" evidence="8">
    <location>
        <begin position="40"/>
        <end position="64"/>
    </location>
</feature>
<organism evidence="13 14">
    <name type="scientific">Gasterosteus aculeatus aculeatus</name>
    <name type="common">three-spined stickleback</name>
    <dbReference type="NCBI Taxonomy" id="481459"/>
    <lineage>
        <taxon>Eukaryota</taxon>
        <taxon>Metazoa</taxon>
        <taxon>Chordata</taxon>
        <taxon>Craniata</taxon>
        <taxon>Vertebrata</taxon>
        <taxon>Euteleostomi</taxon>
        <taxon>Actinopterygii</taxon>
        <taxon>Neopterygii</taxon>
        <taxon>Teleostei</taxon>
        <taxon>Neoteleostei</taxon>
        <taxon>Acanthomorphata</taxon>
        <taxon>Eupercaria</taxon>
        <taxon>Perciformes</taxon>
        <taxon>Cottioidei</taxon>
        <taxon>Gasterosteales</taxon>
        <taxon>Gasterosteidae</taxon>
        <taxon>Gasterosteus</taxon>
    </lineage>
</organism>
<feature type="domain" description="Dickkopf N-terminal cysteine-rich" evidence="10">
    <location>
        <begin position="76"/>
        <end position="121"/>
    </location>
</feature>
<keyword evidence="6 9" id="KW-0732">Signal</keyword>